<evidence type="ECO:0000259" key="2">
    <source>
        <dbReference type="Pfam" id="PF00535"/>
    </source>
</evidence>
<feature type="transmembrane region" description="Helical" evidence="1">
    <location>
        <begin position="286"/>
        <end position="307"/>
    </location>
</feature>
<proteinExistence type="predicted"/>
<accession>A0A6J7D920</accession>
<evidence type="ECO:0000313" key="3">
    <source>
        <dbReference type="EMBL" id="CAB4865648.1"/>
    </source>
</evidence>
<gene>
    <name evidence="3" type="ORF">UFOPK3401_00509</name>
</gene>
<name>A0A6J7D920_9ZZZZ</name>
<organism evidence="3">
    <name type="scientific">freshwater metagenome</name>
    <dbReference type="NCBI Taxonomy" id="449393"/>
    <lineage>
        <taxon>unclassified sequences</taxon>
        <taxon>metagenomes</taxon>
        <taxon>ecological metagenomes</taxon>
    </lineage>
</organism>
<dbReference type="InterPro" id="IPR050834">
    <property type="entry name" value="Glycosyltransf_2"/>
</dbReference>
<feature type="transmembrane region" description="Helical" evidence="1">
    <location>
        <begin position="237"/>
        <end position="256"/>
    </location>
</feature>
<dbReference type="PANTHER" id="PTHR43685:SF2">
    <property type="entry name" value="GLYCOSYLTRANSFERASE 2-LIKE DOMAIN-CONTAINING PROTEIN"/>
    <property type="match status" value="1"/>
</dbReference>
<feature type="transmembrane region" description="Helical" evidence="1">
    <location>
        <begin position="262"/>
        <end position="279"/>
    </location>
</feature>
<evidence type="ECO:0000256" key="1">
    <source>
        <dbReference type="SAM" id="Phobius"/>
    </source>
</evidence>
<dbReference type="CDD" id="cd02525">
    <property type="entry name" value="Succinoglycan_BP_ExoA"/>
    <property type="match status" value="1"/>
</dbReference>
<dbReference type="InterPro" id="IPR029044">
    <property type="entry name" value="Nucleotide-diphossugar_trans"/>
</dbReference>
<dbReference type="EMBL" id="CAFBLM010000015">
    <property type="protein sequence ID" value="CAB4865648.1"/>
    <property type="molecule type" value="Genomic_DNA"/>
</dbReference>
<protein>
    <submittedName>
        <fullName evidence="3">Unannotated protein</fullName>
    </submittedName>
</protein>
<dbReference type="PANTHER" id="PTHR43685">
    <property type="entry name" value="GLYCOSYLTRANSFERASE"/>
    <property type="match status" value="1"/>
</dbReference>
<dbReference type="SUPFAM" id="SSF53448">
    <property type="entry name" value="Nucleotide-diphospho-sugar transferases"/>
    <property type="match status" value="1"/>
</dbReference>
<dbReference type="AlphaFoldDB" id="A0A6J7D920"/>
<feature type="domain" description="Glycosyltransferase 2-like" evidence="2">
    <location>
        <begin position="1"/>
        <end position="164"/>
    </location>
</feature>
<dbReference type="InterPro" id="IPR001173">
    <property type="entry name" value="Glyco_trans_2-like"/>
</dbReference>
<keyword evidence="1" id="KW-0472">Membrane</keyword>
<sequence length="318" mass="34165">MPVLNEELHLQEAVERVLAQDYQGQLDVVLALGPSTDATDSIAAQLTATDPRVRTVSNPTGRTAAGLNAAIAAANAESEFIIRVDGHAMFPTNYISTAVKTLQETGADNVGGVMAAEGSTAFERAVACAMRSSLGVGAAAFHVGGKSGPAPTVYLGAFRRSALIRVGGYDERFVRSQDWEMNFRIRQSGGQVWFTPEMEVSYRPRPSVAKLGRQYFEYGRWRRVVMRRHRGTASFRYLAPPALVVALVLGVVVGIGWWPVGWLVPVGYAAAVGVGGLWIGRRQGLAVALTVPVALATMHCAWGSGFLSSRIRVSQDSF</sequence>
<dbReference type="Gene3D" id="3.90.550.10">
    <property type="entry name" value="Spore Coat Polysaccharide Biosynthesis Protein SpsA, Chain A"/>
    <property type="match status" value="1"/>
</dbReference>
<keyword evidence="1" id="KW-0812">Transmembrane</keyword>
<keyword evidence="1" id="KW-1133">Transmembrane helix</keyword>
<dbReference type="Pfam" id="PF00535">
    <property type="entry name" value="Glycos_transf_2"/>
    <property type="match status" value="1"/>
</dbReference>
<reference evidence="3" key="1">
    <citation type="submission" date="2020-05" db="EMBL/GenBank/DDBJ databases">
        <authorList>
            <person name="Chiriac C."/>
            <person name="Salcher M."/>
            <person name="Ghai R."/>
            <person name="Kavagutti S V."/>
        </authorList>
    </citation>
    <scope>NUCLEOTIDE SEQUENCE</scope>
</reference>